<evidence type="ECO:0000259" key="1">
    <source>
        <dbReference type="Pfam" id="PF14491"/>
    </source>
</evidence>
<dbReference type="AlphaFoldDB" id="A0AAW8NH24"/>
<dbReference type="EMBL" id="JAPMLE010000001">
    <property type="protein sequence ID" value="MDR8522653.1"/>
    <property type="molecule type" value="Genomic_DNA"/>
</dbReference>
<dbReference type="EMBL" id="JAPMLD010000004">
    <property type="protein sequence ID" value="MDW4824732.1"/>
    <property type="molecule type" value="Genomic_DNA"/>
</dbReference>
<dbReference type="RefSeq" id="WP_310653938.1">
    <property type="nucleotide sequence ID" value="NZ_JAPMLA010000005.1"/>
</dbReference>
<evidence type="ECO:0000313" key="5">
    <source>
        <dbReference type="Proteomes" id="UP001271263"/>
    </source>
</evidence>
<reference evidence="3 5" key="1">
    <citation type="journal article" date="2022" name="bioRxiv">
        <title>Prophages regulate Shewanella fidelis 3313 motility and biofilm formation: implications for gut colonization dynamics in Ciona robusta.</title>
        <authorList>
            <person name="Natarajan O."/>
            <person name="Gibboney S.L."/>
            <person name="Young M.N."/>
            <person name="Lim S.J."/>
            <person name="Pluta N."/>
            <person name="Atkinson C.G."/>
            <person name="Leigh B.A."/>
            <person name="Liberti A."/>
            <person name="Kees E.D."/>
            <person name="Breitbart M."/>
            <person name="Gralnick J.A."/>
            <person name="Dishaw L.J."/>
        </authorList>
    </citation>
    <scope>NUCLEOTIDE SEQUENCE [LARGE SCALE GENOMIC DNA]</scope>
    <source>
        <strain evidence="3 5">JG4066</strain>
    </source>
</reference>
<dbReference type="Proteomes" id="UP001259340">
    <property type="component" value="Unassembled WGS sequence"/>
</dbReference>
<evidence type="ECO:0000313" key="2">
    <source>
        <dbReference type="EMBL" id="MDR8522653.1"/>
    </source>
</evidence>
<evidence type="ECO:0000313" key="3">
    <source>
        <dbReference type="EMBL" id="MDW4824732.1"/>
    </source>
</evidence>
<organism evidence="2 4">
    <name type="scientific">Shewanella fidelis</name>
    <dbReference type="NCBI Taxonomy" id="173509"/>
    <lineage>
        <taxon>Bacteria</taxon>
        <taxon>Pseudomonadati</taxon>
        <taxon>Pseudomonadota</taxon>
        <taxon>Gammaproteobacteria</taxon>
        <taxon>Alteromonadales</taxon>
        <taxon>Shewanellaceae</taxon>
        <taxon>Shewanella</taxon>
    </lineage>
</organism>
<comment type="caution">
    <text evidence="2">The sequence shown here is derived from an EMBL/GenBank/DDBJ whole genome shotgun (WGS) entry which is preliminary data.</text>
</comment>
<dbReference type="Pfam" id="PF14491">
    <property type="entry name" value="DUF4435"/>
    <property type="match status" value="1"/>
</dbReference>
<accession>A0AAW8NH24</accession>
<feature type="domain" description="DUF4435" evidence="1">
    <location>
        <begin position="25"/>
        <end position="124"/>
    </location>
</feature>
<sequence length="289" mass="32876">MSSRRPTFTYQETLRSIKRRPDTKFVIVEGVDDVPAYCSIFQITVGSASSKQWEVFKADGKISVIDFLKSYSGDNVRFIVDKDFDQNSSKDQRLMTLGRYSIENYFICQDVLSNSLAVPLKLNPEEVKVDLPISTFLEEVNVEGAKLLKACFYYHKVIAPTIEGSKPSWSECDIHMKRTPESWGLCKKSISDIIEKLLPPPINWSEVNSYFDKSFNYSGQVAYDLPGKMLKEPLRRFARTYYRSKKQKGGTQFNTMDSFTGVVVANLASSEPFRDKINPIISFLKGEAA</sequence>
<dbReference type="Proteomes" id="UP001271263">
    <property type="component" value="Unassembled WGS sequence"/>
</dbReference>
<evidence type="ECO:0000313" key="4">
    <source>
        <dbReference type="Proteomes" id="UP001259340"/>
    </source>
</evidence>
<protein>
    <submittedName>
        <fullName evidence="2">DUF4435 domain-containing protein</fullName>
    </submittedName>
</protein>
<name>A0AAW8NH24_9GAMM</name>
<proteinExistence type="predicted"/>
<gene>
    <name evidence="2" type="ORF">OS133_02935</name>
    <name evidence="3" type="ORF">OS134_11745</name>
</gene>
<dbReference type="InterPro" id="IPR029492">
    <property type="entry name" value="DUF4435"/>
</dbReference>
<keyword evidence="5" id="KW-1185">Reference proteome</keyword>
<reference evidence="2" key="2">
    <citation type="submission" date="2022-11" db="EMBL/GenBank/DDBJ databases">
        <title>Prophages regulate Shewanella fidelis motility and biofilm formation: implications for gut colonization dynamics in Ciona robusta.</title>
        <authorList>
            <person name="Natarajan O."/>
            <person name="Gibboney S.L."/>
            <person name="Young M.N."/>
            <person name="Lim S.J."/>
            <person name="Pluta N."/>
            <person name="Atkinson C.G.F."/>
            <person name="Leigh B.A."/>
            <person name="Liberti A."/>
            <person name="Kees E."/>
            <person name="Breitbart M."/>
            <person name="Gralnick J."/>
            <person name="Dishaw L.J."/>
        </authorList>
    </citation>
    <scope>NUCLEOTIDE SEQUENCE</scope>
    <source>
        <strain evidence="2">3313</strain>
    </source>
</reference>